<dbReference type="EMBL" id="FCOF02000005">
    <property type="protein sequence ID" value="SAK51709.1"/>
    <property type="molecule type" value="Genomic_DNA"/>
</dbReference>
<dbReference type="PANTHER" id="PTHR47962:SF5">
    <property type="entry name" value="ATP-DEPENDENT HELICASE LHR-RELATED"/>
    <property type="match status" value="1"/>
</dbReference>
<dbReference type="SMART" id="SM00490">
    <property type="entry name" value="HELICc"/>
    <property type="match status" value="1"/>
</dbReference>
<dbReference type="InterPro" id="IPR052511">
    <property type="entry name" value="ATP-dep_Helicase"/>
</dbReference>
<sequence length="1452" mass="159153">MIRKAFSADDALQGFHPAVAGWFRSRFPAPTAAQARAWPLVHARRSTLVAAPTGSGKTLTAFLAAIDELVRDGIALGGALPDETRVVYVSPLKALSNDIHVNLEAPLAGIAQTLRESGVAAPEIRAAVRTGDTTQQERNAVKKRPPHILVTTPESLYVLLSSDSGRAMLSTTRTVIVDEIHAVAGSKRGSHLSLSLARLDALCEDAGGQRPVRVGLSATQKPIGLVAKFLVGEKEPCEIVDVGHARARDLALDIPPMPLEAIMSNDMWERVYDRLADLSAQHRTTLVFVNTRRMAERAARHLTERLGKEAVAAHHGSLAREHRLEAEQRLKRGELRVLIATASLELGIDIGDVDLVCQIGSPGSIGAFLQRVGRSGHHVGGTPKGRLFPTSRDDLIECAALLDCVRRGELDALSIPRAPLDVLAQQITAEVACREWGEDALFERITRAYPYSTLDRQHFDAVLRTLAEGYTGRQGVRAAYVHRDAVSRTLRGRRGGKLTAVTSGGAIPDNADFAVLLEPQGLQIGTVNEDFAVESLAGDIFQLGNTSYRILRVEGGRVRVENANGQPPNIPFWLGEAPGRSDELSHAISRLRGDIDMRLENGGVDETVAWLARETGVDEEAARQIVDYLARSRAALTVLPTQDTLVMERFFDESGGTQLVIHAPFGSRVNRAWGLALRKRFCRTFNFELQAAATEDAIVLSLTGSHSFVLDEVWRYLKSATAEHVLIQALLDAPLFGVRWRWNATNALALPRYTGGRKVAPQLQRMKSDDLLAAVFPDQVACAENIVGEREVPAHPLVEQTIDDCLHDAMDCEAWLALLRRIETGDVRLVTRELPAPSPLAAEILSARPYAFLDDAPLEERRTQAVLARRWADPQSADDLGALDPDAIASVREEAWPDVTSADEMHEALTTLACITETEAQRDPQWLAWLDALAHSGRATRLQIAEHDALWTPVERLACLRAVYGHAPMHPPLLPPPGFDDAWAPDDALVEIVRARLSGAGPLSVPEIARPLALPASAIALALTRLEAQGYVMRGRFTPGAQAEEWCERHLLARIHRYTVRRLRREIEPVERQDFMRFLLEWQRVAPDAHGEGRDALGAVLEQLEGFEAPAVAWEDDILPARIADYSGMWLDELCRAGKLVWTRPAGRSRASGGPVRGTPIVLLPRRHLDAWNALMAPDEAPRLSSRAERVFDALKAHGAMFFDELLADVRLLRTELEDALGELVALGLVNADSFAGLRALLAPAAKRNAFARRPRRGGLFIGGMDDAGRWALLRRAQHDDARNEGDIEHVALTLLRRYGVVFWRLLEREAQWLPPWRDLLRVYHRLEARGEIRGGRFVAGLAGEQFALPEAVPLLRDMRKRAKDGAFVALSAVDPLNLVGTLLPGEKVPALAGNRVLYLDGVPVGAVIAGKTRYFSDVEGEGRERVRLALVKRSARSLGGGMAGASVALRN</sequence>
<dbReference type="InterPro" id="IPR011545">
    <property type="entry name" value="DEAD/DEAH_box_helicase_dom"/>
</dbReference>
<dbReference type="GO" id="GO:0005524">
    <property type="term" value="F:ATP binding"/>
    <property type="evidence" value="ECO:0007669"/>
    <property type="project" value="UniProtKB-KW"/>
</dbReference>
<dbReference type="InterPro" id="IPR055368">
    <property type="entry name" value="WH3_Lhr"/>
</dbReference>
<dbReference type="SUPFAM" id="SSF52540">
    <property type="entry name" value="P-loop containing nucleoside triphosphate hydrolases"/>
    <property type="match status" value="1"/>
</dbReference>
<keyword evidence="6" id="KW-0238">DNA-binding</keyword>
<dbReference type="InterPro" id="IPR014001">
    <property type="entry name" value="Helicase_ATP-bd"/>
</dbReference>
<accession>A0A158A1X1</accession>
<dbReference type="Gene3D" id="3.40.50.300">
    <property type="entry name" value="P-loop containing nucleotide triphosphate hydrolases"/>
    <property type="match status" value="2"/>
</dbReference>
<feature type="domain" description="Helicase ATP-binding" evidence="9">
    <location>
        <begin position="38"/>
        <end position="238"/>
    </location>
</feature>
<keyword evidence="3" id="KW-0378">Hydrolase</keyword>
<dbReference type="Pfam" id="PF08494">
    <property type="entry name" value="DEAD_assoc"/>
    <property type="match status" value="1"/>
</dbReference>
<dbReference type="RefSeq" id="WP_061123556.1">
    <property type="nucleotide sequence ID" value="NZ_FCOF02000005.1"/>
</dbReference>
<dbReference type="OrthoDB" id="9815222at2"/>
<dbReference type="PROSITE" id="PS51194">
    <property type="entry name" value="HELICASE_CTER"/>
    <property type="match status" value="1"/>
</dbReference>
<evidence type="ECO:0000256" key="5">
    <source>
        <dbReference type="ARBA" id="ARBA00022840"/>
    </source>
</evidence>
<dbReference type="InterPro" id="IPR001650">
    <property type="entry name" value="Helicase_C-like"/>
</dbReference>
<protein>
    <submittedName>
        <fullName evidence="11">DEAD/H associated</fullName>
    </submittedName>
</protein>
<dbReference type="GO" id="GO:0003677">
    <property type="term" value="F:DNA binding"/>
    <property type="evidence" value="ECO:0007669"/>
    <property type="project" value="UniProtKB-KW"/>
</dbReference>
<evidence type="ECO:0000256" key="3">
    <source>
        <dbReference type="ARBA" id="ARBA00022801"/>
    </source>
</evidence>
<dbReference type="Pfam" id="PF00270">
    <property type="entry name" value="DEAD"/>
    <property type="match status" value="1"/>
</dbReference>
<name>A0A158A1X1_9BURK</name>
<keyword evidence="4" id="KW-0347">Helicase</keyword>
<evidence type="ECO:0000256" key="8">
    <source>
        <dbReference type="ARBA" id="ARBA00023235"/>
    </source>
</evidence>
<proteinExistence type="predicted"/>
<evidence type="ECO:0000259" key="10">
    <source>
        <dbReference type="PROSITE" id="PS51194"/>
    </source>
</evidence>
<evidence type="ECO:0000256" key="6">
    <source>
        <dbReference type="ARBA" id="ARBA00023125"/>
    </source>
</evidence>
<evidence type="ECO:0000313" key="12">
    <source>
        <dbReference type="Proteomes" id="UP000054870"/>
    </source>
</evidence>
<dbReference type="Pfam" id="PF23235">
    <property type="entry name" value="WHD_3rd_Lhr"/>
    <property type="match status" value="1"/>
</dbReference>
<dbReference type="PROSITE" id="PS51192">
    <property type="entry name" value="HELICASE_ATP_BIND_1"/>
    <property type="match status" value="1"/>
</dbReference>
<comment type="caution">
    <text evidence="11">The sequence shown here is derived from an EMBL/GenBank/DDBJ whole genome shotgun (WGS) entry which is preliminary data.</text>
</comment>
<dbReference type="Proteomes" id="UP000054870">
    <property type="component" value="Unassembled WGS sequence"/>
</dbReference>
<keyword evidence="7" id="KW-0234">DNA repair</keyword>
<dbReference type="SMART" id="SM00487">
    <property type="entry name" value="DEXDc"/>
    <property type="match status" value="1"/>
</dbReference>
<evidence type="ECO:0000256" key="4">
    <source>
        <dbReference type="ARBA" id="ARBA00022806"/>
    </source>
</evidence>
<keyword evidence="5" id="KW-0067">ATP-binding</keyword>
<dbReference type="GO" id="GO:0006281">
    <property type="term" value="P:DNA repair"/>
    <property type="evidence" value="ECO:0007669"/>
    <property type="project" value="UniProtKB-KW"/>
</dbReference>
<dbReference type="Pfam" id="PF19306">
    <property type="entry name" value="WHD_Lhr"/>
    <property type="match status" value="1"/>
</dbReference>
<dbReference type="CDD" id="cd18796">
    <property type="entry name" value="SF2_C_LHR"/>
    <property type="match status" value="1"/>
</dbReference>
<evidence type="ECO:0000256" key="1">
    <source>
        <dbReference type="ARBA" id="ARBA00022741"/>
    </source>
</evidence>
<keyword evidence="8" id="KW-0413">Isomerase</keyword>
<dbReference type="InterPro" id="IPR027417">
    <property type="entry name" value="P-loop_NTPase"/>
</dbReference>
<dbReference type="InterPro" id="IPR055367">
    <property type="entry name" value="WH4_Lhr"/>
</dbReference>
<dbReference type="GO" id="GO:0004386">
    <property type="term" value="F:helicase activity"/>
    <property type="evidence" value="ECO:0007669"/>
    <property type="project" value="UniProtKB-KW"/>
</dbReference>
<evidence type="ECO:0000256" key="7">
    <source>
        <dbReference type="ARBA" id="ARBA00023204"/>
    </source>
</evidence>
<dbReference type="InterPro" id="IPR013701">
    <property type="entry name" value="Lhr-like_DEAD/DEAH_assoc"/>
</dbReference>
<keyword evidence="2" id="KW-0227">DNA damage</keyword>
<dbReference type="Pfam" id="PF23234">
    <property type="entry name" value="WHD_4th_Lhr"/>
    <property type="match status" value="1"/>
</dbReference>
<gene>
    <name evidence="11" type="ORF">AWB75_01627</name>
</gene>
<evidence type="ECO:0000259" key="9">
    <source>
        <dbReference type="PROSITE" id="PS51192"/>
    </source>
</evidence>
<reference evidence="11" key="1">
    <citation type="submission" date="2016-01" db="EMBL/GenBank/DDBJ databases">
        <authorList>
            <person name="Peeters C."/>
        </authorList>
    </citation>
    <scope>NUCLEOTIDE SEQUENCE [LARGE SCALE GENOMIC DNA]</scope>
    <source>
        <strain evidence="11">LMG 29318</strain>
    </source>
</reference>
<dbReference type="PANTHER" id="PTHR47962">
    <property type="entry name" value="ATP-DEPENDENT HELICASE LHR-RELATED-RELATED"/>
    <property type="match status" value="1"/>
</dbReference>
<dbReference type="InterPro" id="IPR045628">
    <property type="entry name" value="Lhr_WH_dom"/>
</dbReference>
<keyword evidence="12" id="KW-1185">Reference proteome</keyword>
<dbReference type="Pfam" id="PF00271">
    <property type="entry name" value="Helicase_C"/>
    <property type="match status" value="1"/>
</dbReference>
<feature type="domain" description="Helicase C-terminal" evidence="10">
    <location>
        <begin position="270"/>
        <end position="428"/>
    </location>
</feature>
<dbReference type="GO" id="GO:0016887">
    <property type="term" value="F:ATP hydrolysis activity"/>
    <property type="evidence" value="ECO:0007669"/>
    <property type="project" value="TreeGrafter"/>
</dbReference>
<keyword evidence="1" id="KW-0547">Nucleotide-binding</keyword>
<evidence type="ECO:0000256" key="2">
    <source>
        <dbReference type="ARBA" id="ARBA00022763"/>
    </source>
</evidence>
<evidence type="ECO:0000313" key="11">
    <source>
        <dbReference type="EMBL" id="SAK51709.1"/>
    </source>
</evidence>
<organism evidence="11 12">
    <name type="scientific">Caballeronia catudaia</name>
    <dbReference type="NCBI Taxonomy" id="1777136"/>
    <lineage>
        <taxon>Bacteria</taxon>
        <taxon>Pseudomonadati</taxon>
        <taxon>Pseudomonadota</taxon>
        <taxon>Betaproteobacteria</taxon>
        <taxon>Burkholderiales</taxon>
        <taxon>Burkholderiaceae</taxon>
        <taxon>Caballeronia</taxon>
    </lineage>
</organism>